<dbReference type="InterPro" id="IPR012677">
    <property type="entry name" value="Nucleotide-bd_a/b_plait_sf"/>
</dbReference>
<accession>R7UGV3</accession>
<dbReference type="Pfam" id="PF23085">
    <property type="entry name" value="RRM_PARP14_3"/>
    <property type="match status" value="1"/>
</dbReference>
<dbReference type="Gene3D" id="3.30.70.330">
    <property type="match status" value="2"/>
</dbReference>
<dbReference type="GO" id="GO:0003723">
    <property type="term" value="F:RNA binding"/>
    <property type="evidence" value="ECO:0007669"/>
    <property type="project" value="InterPro"/>
</dbReference>
<evidence type="ECO:0000259" key="1">
    <source>
        <dbReference type="SMART" id="SM00360"/>
    </source>
</evidence>
<sequence length="484" mass="54335">MALNDSQGEQQLVLKVSGLPRGLDDSLIGYFENCPDGSIPIEAMHRVRGDCFVTFKNQRDARAAARKRLTIKGHELTVELLKNSESDVSLCDSTCSDITILSECNSDLGFAICQQRQTTTGSGMAKMQQPEHINQVDDDVTDEACESRAYSGISSPDVEESILIMDEDFEYCYPGCLSDASERKVLVHAMNGVCDEELIHLLFSNKEKYNGGPIQEMTIAADLKTALITFCDKQDADNILNREQVEFMGKVYKTSKPVLTTIKLSDVPACMTSDMLTVLLEENKGSSFSSCPDITIDRENREAIVTFGDASEADKIAECSKIVYASMKVEKRAKTYVENFLYAVPRRVVPVSVTTKTLLSGCESKDPILSRMNGRFVYWEASGEGHAVCIYALDEGDIDRWIAEIGHVIKEHKKNIDNILENDLRRVIANLEHRFPGRLSVLRNSNSELEFSVFWDVETDVLRMFNQLTRKDVGFNKKRLFYPK</sequence>
<dbReference type="EMBL" id="AMQN01023243">
    <property type="status" value="NOT_ANNOTATED_CDS"/>
    <property type="molecule type" value="Genomic_DNA"/>
</dbReference>
<dbReference type="Proteomes" id="UP000014760">
    <property type="component" value="Unassembled WGS sequence"/>
</dbReference>
<dbReference type="EMBL" id="AMQN01023244">
    <property type="status" value="NOT_ANNOTATED_CDS"/>
    <property type="molecule type" value="Genomic_DNA"/>
</dbReference>
<dbReference type="AlphaFoldDB" id="R7UGV3"/>
<feature type="domain" description="RRM" evidence="1">
    <location>
        <begin position="13"/>
        <end position="79"/>
    </location>
</feature>
<dbReference type="InterPro" id="IPR035979">
    <property type="entry name" value="RBD_domain_sf"/>
</dbReference>
<evidence type="ECO:0000313" key="3">
    <source>
        <dbReference type="EnsemblMetazoa" id="CapteP209285"/>
    </source>
</evidence>
<reference evidence="4" key="1">
    <citation type="submission" date="2012-12" db="EMBL/GenBank/DDBJ databases">
        <authorList>
            <person name="Hellsten U."/>
            <person name="Grimwood J."/>
            <person name="Chapman J.A."/>
            <person name="Shapiro H."/>
            <person name="Aerts A."/>
            <person name="Otillar R.P."/>
            <person name="Terry A.Y."/>
            <person name="Boore J.L."/>
            <person name="Simakov O."/>
            <person name="Marletaz F."/>
            <person name="Cho S.-J."/>
            <person name="Edsinger-Gonzales E."/>
            <person name="Havlak P."/>
            <person name="Kuo D.-H."/>
            <person name="Larsson T."/>
            <person name="Lv J."/>
            <person name="Arendt D."/>
            <person name="Savage R."/>
            <person name="Osoegawa K."/>
            <person name="de Jong P."/>
            <person name="Lindberg D.R."/>
            <person name="Seaver E.C."/>
            <person name="Weisblat D.A."/>
            <person name="Putnam N.H."/>
            <person name="Grigoriev I.V."/>
            <person name="Rokhsar D.S."/>
        </authorList>
    </citation>
    <scope>NUCLEOTIDE SEQUENCE</scope>
    <source>
        <strain evidence="4">I ESC-2004</strain>
    </source>
</reference>
<organism evidence="2">
    <name type="scientific">Capitella teleta</name>
    <name type="common">Polychaete worm</name>
    <dbReference type="NCBI Taxonomy" id="283909"/>
    <lineage>
        <taxon>Eukaryota</taxon>
        <taxon>Metazoa</taxon>
        <taxon>Spiralia</taxon>
        <taxon>Lophotrochozoa</taxon>
        <taxon>Annelida</taxon>
        <taxon>Polychaeta</taxon>
        <taxon>Sedentaria</taxon>
        <taxon>Scolecida</taxon>
        <taxon>Capitellidae</taxon>
        <taxon>Capitella</taxon>
    </lineage>
</organism>
<dbReference type="OrthoDB" id="6161426at2759"/>
<keyword evidence="4" id="KW-1185">Reference proteome</keyword>
<dbReference type="HOGENOM" id="CLU_564129_0_0_1"/>
<proteinExistence type="predicted"/>
<feature type="domain" description="RRM" evidence="1">
    <location>
        <begin position="184"/>
        <end position="255"/>
    </location>
</feature>
<name>R7UGV3_CAPTE</name>
<dbReference type="SMART" id="SM00360">
    <property type="entry name" value="RRM"/>
    <property type="match status" value="2"/>
</dbReference>
<dbReference type="InterPro" id="IPR000504">
    <property type="entry name" value="RRM_dom"/>
</dbReference>
<evidence type="ECO:0000313" key="2">
    <source>
        <dbReference type="EMBL" id="ELU05774.1"/>
    </source>
</evidence>
<protein>
    <recommendedName>
        <fullName evidence="1">RRM domain-containing protein</fullName>
    </recommendedName>
</protein>
<evidence type="ECO:0000313" key="4">
    <source>
        <dbReference type="Proteomes" id="UP000014760"/>
    </source>
</evidence>
<reference evidence="2 4" key="2">
    <citation type="journal article" date="2013" name="Nature">
        <title>Insights into bilaterian evolution from three spiralian genomes.</title>
        <authorList>
            <person name="Simakov O."/>
            <person name="Marletaz F."/>
            <person name="Cho S.J."/>
            <person name="Edsinger-Gonzales E."/>
            <person name="Havlak P."/>
            <person name="Hellsten U."/>
            <person name="Kuo D.H."/>
            <person name="Larsson T."/>
            <person name="Lv J."/>
            <person name="Arendt D."/>
            <person name="Savage R."/>
            <person name="Osoegawa K."/>
            <person name="de Jong P."/>
            <person name="Grimwood J."/>
            <person name="Chapman J.A."/>
            <person name="Shapiro H."/>
            <person name="Aerts A."/>
            <person name="Otillar R.P."/>
            <person name="Terry A.Y."/>
            <person name="Boore J.L."/>
            <person name="Grigoriev I.V."/>
            <person name="Lindberg D.R."/>
            <person name="Seaver E.C."/>
            <person name="Weisblat D.A."/>
            <person name="Putnam N.H."/>
            <person name="Rokhsar D.S."/>
        </authorList>
    </citation>
    <scope>NUCLEOTIDE SEQUENCE</scope>
    <source>
        <strain evidence="2 4">I ESC-2004</strain>
    </source>
</reference>
<dbReference type="EMBL" id="KB301239">
    <property type="protein sequence ID" value="ELU05774.1"/>
    <property type="molecule type" value="Genomic_DNA"/>
</dbReference>
<dbReference type="SUPFAM" id="SSF54928">
    <property type="entry name" value="RNA-binding domain, RBD"/>
    <property type="match status" value="2"/>
</dbReference>
<reference evidence="3" key="3">
    <citation type="submission" date="2015-06" db="UniProtKB">
        <authorList>
            <consortium name="EnsemblMetazoa"/>
        </authorList>
    </citation>
    <scope>IDENTIFICATION</scope>
</reference>
<gene>
    <name evidence="2" type="ORF">CAPTEDRAFT_209285</name>
</gene>
<dbReference type="EnsemblMetazoa" id="CapteT209285">
    <property type="protein sequence ID" value="CapteP209285"/>
    <property type="gene ID" value="CapteG209285"/>
</dbReference>